<dbReference type="SMART" id="SM00155">
    <property type="entry name" value="PLDc"/>
    <property type="match status" value="2"/>
</dbReference>
<dbReference type="InterPro" id="IPR001736">
    <property type="entry name" value="PLipase_D/transphosphatidylase"/>
</dbReference>
<sequence>MKMNCVTGVVTITGVLLGHAAFHASASTVGQGIISDLQGSQFSAKRSVWSVNKLASTDAIGIYQVPFFRTAQPTVADCSKVVEPCQDEKLLLTQPGMNFVRQYNQLIQSAEGYVDIASLDSQDGVMLDNIRAALTALARKNKPITVRVMFGSVPELLNFRVQNSPKSAADTLKYITQGIPASSPMKVYVGMYRSGYLGRSWNHAKILSVDGDSVIIGGVNFLDGDFKSRGYVSDVNPVNDMSLGYRGAGLGVPASKFLDNQWDLVCKQAKDAEKSVLWAATALWTRGGRPSWDLQRFQNGNVYETGCPDKLARTFDFVSNHTQQDDPSADYAISLGRLGDVADWQQDASDVAQVSMIQRANSYVRISQQSLYNNALSALDANTPGYRDVVPFPRKILMALCGAMARGVKVQVMTSGEKGHPGAYPYSPPLGREVTYPAYASISELKGYLVTFGGCQRGLIDDTRVLEIRTNWNKAAATADAASFPHFPNHSKVVMVDSLNKATGQVDGRLVYVGSHNTYDQSHAEYGVIVDSQRFASRFDEEFWQYNWNNAR</sequence>
<keyword evidence="1" id="KW-0732">Signal</keyword>
<reference evidence="3 4" key="1">
    <citation type="submission" date="2019-09" db="EMBL/GenBank/DDBJ databases">
        <title>FDA dAtabase for Regulatory Grade micrObial Sequences (FDA-ARGOS): Supporting development and validation of Infectious Disease Dx tests.</title>
        <authorList>
            <person name="Sciortino C."/>
            <person name="Tallon L."/>
            <person name="Sadzewicz L."/>
            <person name="Vavikolanu K."/>
            <person name="Mehta A."/>
            <person name="Aluvathingal J."/>
            <person name="Nadendla S."/>
            <person name="Nandy P."/>
            <person name="Geyer C."/>
            <person name="Yan Y."/>
            <person name="Sichtig H."/>
        </authorList>
    </citation>
    <scope>NUCLEOTIDE SEQUENCE [LARGE SCALE GENOMIC DNA]</scope>
    <source>
        <strain evidence="3 4">FDAARGOS_664</strain>
    </source>
</reference>
<dbReference type="PANTHER" id="PTHR21248:SF22">
    <property type="entry name" value="PHOSPHOLIPASE D"/>
    <property type="match status" value="1"/>
</dbReference>
<name>A0A5P2H8Y5_9BURK</name>
<dbReference type="GO" id="GO:0032049">
    <property type="term" value="P:cardiolipin biosynthetic process"/>
    <property type="evidence" value="ECO:0007669"/>
    <property type="project" value="UniProtKB-ARBA"/>
</dbReference>
<dbReference type="Proteomes" id="UP000322822">
    <property type="component" value="Chromosome 2"/>
</dbReference>
<dbReference type="OrthoDB" id="7374490at2"/>
<evidence type="ECO:0000256" key="1">
    <source>
        <dbReference type="SAM" id="SignalP"/>
    </source>
</evidence>
<feature type="chain" id="PRO_5024789556" description="PLD phosphodiesterase domain-containing protein" evidence="1">
    <location>
        <begin position="27"/>
        <end position="552"/>
    </location>
</feature>
<dbReference type="PANTHER" id="PTHR21248">
    <property type="entry name" value="CARDIOLIPIN SYNTHASE"/>
    <property type="match status" value="1"/>
</dbReference>
<organism evidence="3 4">
    <name type="scientific">Cupriavidus pauculus</name>
    <dbReference type="NCBI Taxonomy" id="82633"/>
    <lineage>
        <taxon>Bacteria</taxon>
        <taxon>Pseudomonadati</taxon>
        <taxon>Pseudomonadota</taxon>
        <taxon>Betaproteobacteria</taxon>
        <taxon>Burkholderiales</taxon>
        <taxon>Burkholderiaceae</taxon>
        <taxon>Cupriavidus</taxon>
    </lineage>
</organism>
<dbReference type="Gene3D" id="3.30.870.10">
    <property type="entry name" value="Endonuclease Chain A"/>
    <property type="match status" value="2"/>
</dbReference>
<dbReference type="InterPro" id="IPR025202">
    <property type="entry name" value="PLD-like_dom"/>
</dbReference>
<feature type="domain" description="PLD phosphodiesterase" evidence="2">
    <location>
        <begin position="198"/>
        <end position="225"/>
    </location>
</feature>
<feature type="signal peptide" evidence="1">
    <location>
        <begin position="1"/>
        <end position="26"/>
    </location>
</feature>
<accession>A0A5P2H8Y5</accession>
<dbReference type="EMBL" id="CP044067">
    <property type="protein sequence ID" value="QET04426.1"/>
    <property type="molecule type" value="Genomic_DNA"/>
</dbReference>
<dbReference type="SUPFAM" id="SSF56024">
    <property type="entry name" value="Phospholipase D/nuclease"/>
    <property type="match status" value="2"/>
</dbReference>
<dbReference type="GO" id="GO:0030572">
    <property type="term" value="F:phosphatidyltransferase activity"/>
    <property type="evidence" value="ECO:0007669"/>
    <property type="project" value="UniProtKB-ARBA"/>
</dbReference>
<dbReference type="PROSITE" id="PS50035">
    <property type="entry name" value="PLD"/>
    <property type="match status" value="2"/>
</dbReference>
<protein>
    <recommendedName>
        <fullName evidence="2">PLD phosphodiesterase domain-containing protein</fullName>
    </recommendedName>
</protein>
<evidence type="ECO:0000313" key="3">
    <source>
        <dbReference type="EMBL" id="QET04426.1"/>
    </source>
</evidence>
<feature type="domain" description="PLD phosphodiesterase" evidence="2">
    <location>
        <begin position="485"/>
        <end position="522"/>
    </location>
</feature>
<evidence type="ECO:0000313" key="4">
    <source>
        <dbReference type="Proteomes" id="UP000322822"/>
    </source>
</evidence>
<gene>
    <name evidence="3" type="ORF">FOB72_20075</name>
</gene>
<evidence type="ECO:0000259" key="2">
    <source>
        <dbReference type="PROSITE" id="PS50035"/>
    </source>
</evidence>
<dbReference type="Pfam" id="PF13091">
    <property type="entry name" value="PLDc_2"/>
    <property type="match status" value="1"/>
</dbReference>
<proteinExistence type="predicted"/>
<dbReference type="AlphaFoldDB" id="A0A5P2H8Y5"/>